<gene>
    <name evidence="3" type="ORF">DPMN_031860</name>
</gene>
<keyword evidence="2" id="KW-0067">ATP-binding</keyword>
<dbReference type="Gene3D" id="3.40.850.10">
    <property type="entry name" value="Kinesin motor domain"/>
    <property type="match status" value="1"/>
</dbReference>
<proteinExistence type="predicted"/>
<dbReference type="Proteomes" id="UP000828390">
    <property type="component" value="Unassembled WGS sequence"/>
</dbReference>
<dbReference type="AlphaFoldDB" id="A0A9D4RIE3"/>
<keyword evidence="1" id="KW-0547">Nucleotide-binding</keyword>
<reference evidence="3" key="1">
    <citation type="journal article" date="2019" name="bioRxiv">
        <title>The Genome of the Zebra Mussel, Dreissena polymorpha: A Resource for Invasive Species Research.</title>
        <authorList>
            <person name="McCartney M.A."/>
            <person name="Auch B."/>
            <person name="Kono T."/>
            <person name="Mallez S."/>
            <person name="Zhang Y."/>
            <person name="Obille A."/>
            <person name="Becker A."/>
            <person name="Abrahante J.E."/>
            <person name="Garbe J."/>
            <person name="Badalamenti J.P."/>
            <person name="Herman A."/>
            <person name="Mangelson H."/>
            <person name="Liachko I."/>
            <person name="Sullivan S."/>
            <person name="Sone E.D."/>
            <person name="Koren S."/>
            <person name="Silverstein K.A.T."/>
            <person name="Beckman K.B."/>
            <person name="Gohl D.M."/>
        </authorList>
    </citation>
    <scope>NUCLEOTIDE SEQUENCE</scope>
    <source>
        <strain evidence="3">Duluth1</strain>
        <tissue evidence="3">Whole animal</tissue>
    </source>
</reference>
<evidence type="ECO:0000256" key="1">
    <source>
        <dbReference type="ARBA" id="ARBA00022741"/>
    </source>
</evidence>
<protein>
    <submittedName>
        <fullName evidence="3">Uncharacterized protein</fullName>
    </submittedName>
</protein>
<dbReference type="InterPro" id="IPR036961">
    <property type="entry name" value="Kinesin_motor_dom_sf"/>
</dbReference>
<dbReference type="EMBL" id="JAIWYP010000002">
    <property type="protein sequence ID" value="KAH3868708.1"/>
    <property type="molecule type" value="Genomic_DNA"/>
</dbReference>
<reference evidence="3" key="2">
    <citation type="submission" date="2020-11" db="EMBL/GenBank/DDBJ databases">
        <authorList>
            <person name="McCartney M.A."/>
            <person name="Auch B."/>
            <person name="Kono T."/>
            <person name="Mallez S."/>
            <person name="Becker A."/>
            <person name="Gohl D.M."/>
            <person name="Silverstein K.A.T."/>
            <person name="Koren S."/>
            <person name="Bechman K.B."/>
            <person name="Herman A."/>
            <person name="Abrahante J.E."/>
            <person name="Garbe J."/>
        </authorList>
    </citation>
    <scope>NUCLEOTIDE SEQUENCE</scope>
    <source>
        <strain evidence="3">Duluth1</strain>
        <tissue evidence="3">Whole animal</tissue>
    </source>
</reference>
<sequence length="52" mass="6176">MTFQIHEKYHYEQALGRLEPHVFKVSSAAYKRMLQTETDQVGRRLSCDDLTF</sequence>
<keyword evidence="4" id="KW-1185">Reference proteome</keyword>
<evidence type="ECO:0000313" key="3">
    <source>
        <dbReference type="EMBL" id="KAH3868708.1"/>
    </source>
</evidence>
<accession>A0A9D4RIE3</accession>
<comment type="caution">
    <text evidence="3">The sequence shown here is derived from an EMBL/GenBank/DDBJ whole genome shotgun (WGS) entry which is preliminary data.</text>
</comment>
<organism evidence="3 4">
    <name type="scientific">Dreissena polymorpha</name>
    <name type="common">Zebra mussel</name>
    <name type="synonym">Mytilus polymorpha</name>
    <dbReference type="NCBI Taxonomy" id="45954"/>
    <lineage>
        <taxon>Eukaryota</taxon>
        <taxon>Metazoa</taxon>
        <taxon>Spiralia</taxon>
        <taxon>Lophotrochozoa</taxon>
        <taxon>Mollusca</taxon>
        <taxon>Bivalvia</taxon>
        <taxon>Autobranchia</taxon>
        <taxon>Heteroconchia</taxon>
        <taxon>Euheterodonta</taxon>
        <taxon>Imparidentia</taxon>
        <taxon>Neoheterodontei</taxon>
        <taxon>Myida</taxon>
        <taxon>Dreissenoidea</taxon>
        <taxon>Dreissenidae</taxon>
        <taxon>Dreissena</taxon>
    </lineage>
</organism>
<dbReference type="GO" id="GO:0005524">
    <property type="term" value="F:ATP binding"/>
    <property type="evidence" value="ECO:0007669"/>
    <property type="project" value="UniProtKB-KW"/>
</dbReference>
<name>A0A9D4RIE3_DREPO</name>
<evidence type="ECO:0000256" key="2">
    <source>
        <dbReference type="ARBA" id="ARBA00022840"/>
    </source>
</evidence>
<evidence type="ECO:0000313" key="4">
    <source>
        <dbReference type="Proteomes" id="UP000828390"/>
    </source>
</evidence>